<keyword evidence="3" id="KW-1185">Reference proteome</keyword>
<dbReference type="Proteomes" id="UP000198393">
    <property type="component" value="Unassembled WGS sequence"/>
</dbReference>
<sequence length="184" mass="20620">MAAVESNMMPLGTVAPDFSLPDVVSGQIKTLEDVRKEYGVVVMFICAHCPYVKNIEEEIAVIARQYGELKIGFVAISSNDAIAYPDDAPDKLRDQAEEFEFDFPYLYDETQEVAKAYQAACTPEFYLFDEDLKCIYRGRFDASTPGNPEPVTGDDLVNAIEAHLEDEPIFEDQKPSIGCSIKWK</sequence>
<dbReference type="Pfam" id="PF00578">
    <property type="entry name" value="AhpC-TSA"/>
    <property type="match status" value="1"/>
</dbReference>
<dbReference type="Gene3D" id="3.40.30.10">
    <property type="entry name" value="Glutaredoxin"/>
    <property type="match status" value="1"/>
</dbReference>
<proteinExistence type="predicted"/>
<feature type="domain" description="Thioredoxin" evidence="1">
    <location>
        <begin position="9"/>
        <end position="165"/>
    </location>
</feature>
<dbReference type="InterPro" id="IPR013766">
    <property type="entry name" value="Thioredoxin_domain"/>
</dbReference>
<dbReference type="GO" id="GO:0016209">
    <property type="term" value="F:antioxidant activity"/>
    <property type="evidence" value="ECO:0007669"/>
    <property type="project" value="InterPro"/>
</dbReference>
<accession>A0A239J6Z3</accession>
<dbReference type="OrthoDB" id="9809746at2"/>
<dbReference type="InterPro" id="IPR000866">
    <property type="entry name" value="AhpC/TSA"/>
</dbReference>
<name>A0A239J6Z3_EKHLU</name>
<evidence type="ECO:0000259" key="1">
    <source>
        <dbReference type="PROSITE" id="PS51352"/>
    </source>
</evidence>
<organism evidence="2 3">
    <name type="scientific">Ekhidna lutea</name>
    <dbReference type="NCBI Taxonomy" id="447679"/>
    <lineage>
        <taxon>Bacteria</taxon>
        <taxon>Pseudomonadati</taxon>
        <taxon>Bacteroidota</taxon>
        <taxon>Cytophagia</taxon>
        <taxon>Cytophagales</taxon>
        <taxon>Reichenbachiellaceae</taxon>
        <taxon>Ekhidna</taxon>
    </lineage>
</organism>
<dbReference type="InterPro" id="IPR047262">
    <property type="entry name" value="PRX-like1"/>
</dbReference>
<evidence type="ECO:0000313" key="2">
    <source>
        <dbReference type="EMBL" id="SNT00424.1"/>
    </source>
</evidence>
<reference evidence="2 3" key="1">
    <citation type="submission" date="2017-06" db="EMBL/GenBank/DDBJ databases">
        <authorList>
            <person name="Kim H.J."/>
            <person name="Triplett B.A."/>
        </authorList>
    </citation>
    <scope>NUCLEOTIDE SEQUENCE [LARGE SCALE GENOMIC DNA]</scope>
    <source>
        <strain evidence="2 3">DSM 19307</strain>
    </source>
</reference>
<dbReference type="EMBL" id="FZPD01000003">
    <property type="protein sequence ID" value="SNT00424.1"/>
    <property type="molecule type" value="Genomic_DNA"/>
</dbReference>
<dbReference type="RefSeq" id="WP_089356689.1">
    <property type="nucleotide sequence ID" value="NZ_FZPD01000003.1"/>
</dbReference>
<evidence type="ECO:0000313" key="3">
    <source>
        <dbReference type="Proteomes" id="UP000198393"/>
    </source>
</evidence>
<dbReference type="SUPFAM" id="SSF52833">
    <property type="entry name" value="Thioredoxin-like"/>
    <property type="match status" value="1"/>
</dbReference>
<dbReference type="PANTHER" id="PTHR43640">
    <property type="entry name" value="OS07G0260300 PROTEIN"/>
    <property type="match status" value="1"/>
</dbReference>
<dbReference type="CDD" id="cd02969">
    <property type="entry name" value="PRX_like1"/>
    <property type="match status" value="1"/>
</dbReference>
<dbReference type="GO" id="GO:0016491">
    <property type="term" value="F:oxidoreductase activity"/>
    <property type="evidence" value="ECO:0007669"/>
    <property type="project" value="InterPro"/>
</dbReference>
<dbReference type="PROSITE" id="PS51352">
    <property type="entry name" value="THIOREDOXIN_2"/>
    <property type="match status" value="1"/>
</dbReference>
<gene>
    <name evidence="2" type="ORF">SAMN05421640_1972</name>
</gene>
<protein>
    <submittedName>
        <fullName evidence="2">Peroxiredoxin</fullName>
    </submittedName>
</protein>
<dbReference type="PANTHER" id="PTHR43640:SF1">
    <property type="entry name" value="THIOREDOXIN-DEPENDENT PEROXIREDOXIN"/>
    <property type="match status" value="1"/>
</dbReference>
<dbReference type="AlphaFoldDB" id="A0A239J6Z3"/>
<dbReference type="InterPro" id="IPR036249">
    <property type="entry name" value="Thioredoxin-like_sf"/>
</dbReference>